<dbReference type="SMART" id="SM00220">
    <property type="entry name" value="S_TKc"/>
    <property type="match status" value="1"/>
</dbReference>
<dbReference type="InterPro" id="IPR008271">
    <property type="entry name" value="Ser/Thr_kinase_AS"/>
</dbReference>
<dbReference type="InterPro" id="IPR000719">
    <property type="entry name" value="Prot_kinase_dom"/>
</dbReference>
<feature type="cross-link" description="Glycyl lysine isopeptide (Lys-Gly) (interchain with G-Cter in SUMO2)" evidence="8">
    <location>
        <position position="187"/>
    </location>
</feature>
<dbReference type="PROSITE" id="PS00108">
    <property type="entry name" value="PROTEIN_KINASE_ST"/>
    <property type="match status" value="1"/>
</dbReference>
<keyword evidence="4" id="KW-0418">Kinase</keyword>
<evidence type="ECO:0000256" key="3">
    <source>
        <dbReference type="ARBA" id="ARBA00022741"/>
    </source>
</evidence>
<dbReference type="GO" id="GO:0005524">
    <property type="term" value="F:ATP binding"/>
    <property type="evidence" value="ECO:0007669"/>
    <property type="project" value="UniProtKB-UniRule"/>
</dbReference>
<evidence type="ECO:0000256" key="4">
    <source>
        <dbReference type="ARBA" id="ARBA00022777"/>
    </source>
</evidence>
<dbReference type="InterPro" id="IPR011009">
    <property type="entry name" value="Kinase-like_dom_sf"/>
</dbReference>
<dbReference type="AlphaFoldDB" id="A0A7S3DA70"/>
<feature type="region of interest" description="Disordered" evidence="10">
    <location>
        <begin position="552"/>
        <end position="623"/>
    </location>
</feature>
<dbReference type="PROSITE" id="PS50011">
    <property type="entry name" value="PROTEIN_KINASE_DOM"/>
    <property type="match status" value="1"/>
</dbReference>
<organism evidence="12">
    <name type="scientific">Palpitomonas bilix</name>
    <dbReference type="NCBI Taxonomy" id="652834"/>
    <lineage>
        <taxon>Eukaryota</taxon>
        <taxon>Eukaryota incertae sedis</taxon>
    </lineage>
</organism>
<gene>
    <name evidence="12" type="ORF">PBIL07802_LOCUS13624</name>
</gene>
<evidence type="ECO:0000256" key="6">
    <source>
        <dbReference type="PIRSR" id="PIRSR630616-1"/>
    </source>
</evidence>
<evidence type="ECO:0000256" key="10">
    <source>
        <dbReference type="SAM" id="MobiDB-lite"/>
    </source>
</evidence>
<dbReference type="SUPFAM" id="SSF56112">
    <property type="entry name" value="Protein kinase-like (PK-like)"/>
    <property type="match status" value="1"/>
</dbReference>
<feature type="compositionally biased region" description="Polar residues" evidence="10">
    <location>
        <begin position="573"/>
        <end position="582"/>
    </location>
</feature>
<dbReference type="Gene3D" id="1.10.510.10">
    <property type="entry name" value="Transferase(Phosphotransferase) domain 1"/>
    <property type="match status" value="1"/>
</dbReference>
<protein>
    <recommendedName>
        <fullName evidence="11">Protein kinase domain-containing protein</fullName>
    </recommendedName>
</protein>
<evidence type="ECO:0000256" key="2">
    <source>
        <dbReference type="ARBA" id="ARBA00022679"/>
    </source>
</evidence>
<reference evidence="12" key="1">
    <citation type="submission" date="2021-01" db="EMBL/GenBank/DDBJ databases">
        <authorList>
            <person name="Corre E."/>
            <person name="Pelletier E."/>
            <person name="Niang G."/>
            <person name="Scheremetjew M."/>
            <person name="Finn R."/>
            <person name="Kale V."/>
            <person name="Holt S."/>
            <person name="Cochrane G."/>
            <person name="Meng A."/>
            <person name="Brown T."/>
            <person name="Cohen L."/>
        </authorList>
    </citation>
    <scope>NUCLEOTIDE SEQUENCE</scope>
    <source>
        <strain evidence="12">NIES-2562</strain>
    </source>
</reference>
<feature type="active site" description="Proton acceptor" evidence="6">
    <location>
        <position position="185"/>
    </location>
</feature>
<keyword evidence="5 7" id="KW-0067">ATP-binding</keyword>
<evidence type="ECO:0000256" key="9">
    <source>
        <dbReference type="PROSITE-ProRule" id="PRU10141"/>
    </source>
</evidence>
<feature type="region of interest" description="Disordered" evidence="10">
    <location>
        <begin position="1"/>
        <end position="40"/>
    </location>
</feature>
<name>A0A7S3DA70_9EUKA</name>
<dbReference type="PANTHER" id="PTHR24350">
    <property type="entry name" value="SERINE/THREONINE-PROTEIN KINASE IAL-RELATED"/>
    <property type="match status" value="1"/>
</dbReference>
<evidence type="ECO:0000256" key="1">
    <source>
        <dbReference type="ARBA" id="ARBA00022527"/>
    </source>
</evidence>
<evidence type="ECO:0000256" key="5">
    <source>
        <dbReference type="ARBA" id="ARBA00022840"/>
    </source>
</evidence>
<dbReference type="Gene3D" id="3.30.200.20">
    <property type="entry name" value="Phosphorylase Kinase, domain 1"/>
    <property type="match status" value="1"/>
</dbReference>
<dbReference type="GO" id="GO:0004674">
    <property type="term" value="F:protein serine/threonine kinase activity"/>
    <property type="evidence" value="ECO:0007669"/>
    <property type="project" value="UniProtKB-KW"/>
</dbReference>
<keyword evidence="3 7" id="KW-0547">Nucleotide-binding</keyword>
<dbReference type="EMBL" id="HBIB01021041">
    <property type="protein sequence ID" value="CAE0251415.1"/>
    <property type="molecule type" value="Transcribed_RNA"/>
</dbReference>
<evidence type="ECO:0000256" key="7">
    <source>
        <dbReference type="PIRSR" id="PIRSR630616-2"/>
    </source>
</evidence>
<sequence length="644" mass="70605">MGCGSSKPAAVSDMKSTRNHPNSQFRGSNLGPEDASFRPLRTGEQYPHVEEFRKRFHIVKCIGSGKYGAVHLVERRNDKKEFAVKAIRRPDEDKHAGRKGPPEEIQNEIELLSHLKHSNILSIRGVFEEEEGFVLLLDFSAGGDLYRALKKSHKGVWSEKKAAKTLIDILCGLCFLHSQSIAHRDLKPENVLLVRSPQQSLPPCGDKVATTTAQMEQLDLKRQQEKLWDNPDEHIPIVLADFGFAKKSTSEDPLKTFCGSPLYIAPEIIRSRYGLYHTCKKVDGGWVDKDTCRHCLADVSGTVSSVPKENRKPYTPICDVWSAGILLFEVLYGYTPFAAKGSNGTLRNVLKGKFEFPDAAGAKSRISAQGHIPMKKLLLNIKTSDSVKELISKMLAYEAEERCTAAEALACNWFGQEGVIEYRDMKLKELVECLESCPSSPEVENSLSVLRKVLAARAMAASTLRSRGDESSARLNMKEPSFAIDPSNTMASHITLPSATSNKRGGNAFFDDETGSVVLSTTKSPAAPPARLPDVSSDVAVTKVKVKNGGVVPIGHNIHSSSGMDNPPRDSMSKNMRSSQHKLSPEAPPRTYSGESDVPKKSQVRTSEVNVGDEHEHIVTDSVASKVPFGGFVEVDTAPLGESL</sequence>
<feature type="binding site" evidence="7 9">
    <location>
        <position position="85"/>
    </location>
    <ligand>
        <name>ATP</name>
        <dbReference type="ChEBI" id="CHEBI:30616"/>
    </ligand>
</feature>
<keyword evidence="1" id="KW-0723">Serine/threonine-protein kinase</keyword>
<evidence type="ECO:0000313" key="12">
    <source>
        <dbReference type="EMBL" id="CAE0251415.1"/>
    </source>
</evidence>
<feature type="binding site" evidence="7">
    <location>
        <position position="66"/>
    </location>
    <ligand>
        <name>ATP</name>
        <dbReference type="ChEBI" id="CHEBI:30616"/>
    </ligand>
</feature>
<accession>A0A7S3DA70</accession>
<dbReference type="InterPro" id="IPR030616">
    <property type="entry name" value="Aur-like"/>
</dbReference>
<dbReference type="Pfam" id="PF00069">
    <property type="entry name" value="Pkinase"/>
    <property type="match status" value="2"/>
</dbReference>
<proteinExistence type="predicted"/>
<evidence type="ECO:0000259" key="11">
    <source>
        <dbReference type="PROSITE" id="PS50011"/>
    </source>
</evidence>
<dbReference type="PROSITE" id="PS00107">
    <property type="entry name" value="PROTEIN_KINASE_ATP"/>
    <property type="match status" value="1"/>
</dbReference>
<feature type="binding site" evidence="7">
    <location>
        <begin position="189"/>
        <end position="190"/>
    </location>
    <ligand>
        <name>ATP</name>
        <dbReference type="ChEBI" id="CHEBI:30616"/>
    </ligand>
</feature>
<keyword evidence="2" id="KW-0808">Transferase</keyword>
<evidence type="ECO:0000256" key="8">
    <source>
        <dbReference type="PIRSR" id="PIRSR630616-3"/>
    </source>
</evidence>
<dbReference type="InterPro" id="IPR017441">
    <property type="entry name" value="Protein_kinase_ATP_BS"/>
</dbReference>
<feature type="domain" description="Protein kinase" evidence="11">
    <location>
        <begin position="56"/>
        <end position="414"/>
    </location>
</feature>